<gene>
    <name evidence="8" type="ORF">PPERSA_01717</name>
</gene>
<organism evidence="8 9">
    <name type="scientific">Pseudocohnilembus persalinus</name>
    <name type="common">Ciliate</name>
    <dbReference type="NCBI Taxonomy" id="266149"/>
    <lineage>
        <taxon>Eukaryota</taxon>
        <taxon>Sar</taxon>
        <taxon>Alveolata</taxon>
        <taxon>Ciliophora</taxon>
        <taxon>Intramacronucleata</taxon>
        <taxon>Oligohymenophorea</taxon>
        <taxon>Scuticociliatia</taxon>
        <taxon>Philasterida</taxon>
        <taxon>Pseudocohnilembidae</taxon>
        <taxon>Pseudocohnilembus</taxon>
    </lineage>
</organism>
<feature type="binding site" evidence="5">
    <location>
        <position position="274"/>
    </location>
    <ligand>
        <name>a divalent metal cation</name>
        <dbReference type="ChEBI" id="CHEBI:60240"/>
        <label>2</label>
        <note>catalytic</note>
    </ligand>
</feature>
<evidence type="ECO:0000256" key="5">
    <source>
        <dbReference type="HAMAP-Rule" id="MF_03174"/>
    </source>
</evidence>
<dbReference type="GO" id="GO:0006508">
    <property type="term" value="P:proteolysis"/>
    <property type="evidence" value="ECO:0007669"/>
    <property type="project" value="UniProtKB-KW"/>
</dbReference>
<dbReference type="AlphaFoldDB" id="A0A0V0Q897"/>
<keyword evidence="4 5" id="KW-0378">Hydrolase</keyword>
<dbReference type="Gene3D" id="3.90.230.10">
    <property type="entry name" value="Creatinase/methionine aminopeptidase superfamily"/>
    <property type="match status" value="1"/>
</dbReference>
<dbReference type="GO" id="GO:0004239">
    <property type="term" value="F:initiator methionyl aminopeptidase activity"/>
    <property type="evidence" value="ECO:0007669"/>
    <property type="project" value="UniProtKB-UniRule"/>
</dbReference>
<feature type="binding site" evidence="5">
    <location>
        <position position="304"/>
    </location>
    <ligand>
        <name>a divalent metal cation</name>
        <dbReference type="ChEBI" id="CHEBI:60240"/>
        <label>2</label>
        <note>catalytic</note>
    </ligand>
</feature>
<dbReference type="InterPro" id="IPR000994">
    <property type="entry name" value="Pept_M24"/>
</dbReference>
<feature type="binding site" evidence="5">
    <location>
        <position position="249"/>
    </location>
    <ligand>
        <name>substrate</name>
    </ligand>
</feature>
<dbReference type="Proteomes" id="UP000054937">
    <property type="component" value="Unassembled WGS sequence"/>
</dbReference>
<dbReference type="OMA" id="SSKMYVM"/>
<dbReference type="PANTHER" id="PTHR43330:SF8">
    <property type="entry name" value="METHIONINE AMINOPEPTIDASE 1D, MITOCHONDRIAL"/>
    <property type="match status" value="1"/>
</dbReference>
<keyword evidence="2 5" id="KW-0645">Protease</keyword>
<keyword evidence="3 5" id="KW-0479">Metal-binding</keyword>
<dbReference type="OrthoDB" id="3209743at2759"/>
<dbReference type="InterPro" id="IPR036005">
    <property type="entry name" value="Creatinase/aminopeptidase-like"/>
</dbReference>
<dbReference type="HAMAP" id="MF_01974">
    <property type="entry name" value="MetAP_1"/>
    <property type="match status" value="1"/>
</dbReference>
<evidence type="ECO:0000313" key="9">
    <source>
        <dbReference type="Proteomes" id="UP000054937"/>
    </source>
</evidence>
<dbReference type="GO" id="GO:0046872">
    <property type="term" value="F:metal ion binding"/>
    <property type="evidence" value="ECO:0007669"/>
    <property type="project" value="UniProtKB-UniRule"/>
</dbReference>
<comment type="similarity">
    <text evidence="5">Belongs to the peptidase M24A family. Methionine aminopeptidase type 1 subfamily.</text>
</comment>
<evidence type="ECO:0000256" key="4">
    <source>
        <dbReference type="ARBA" id="ARBA00022801"/>
    </source>
</evidence>
<keyword evidence="1 5" id="KW-0031">Aminopeptidase</keyword>
<comment type="caution">
    <text evidence="8">The sequence shown here is derived from an EMBL/GenBank/DDBJ whole genome shotgun (WGS) entry which is preliminary data.</text>
</comment>
<feature type="domain" description="Peptidase M24" evidence="7">
    <location>
        <begin position="85"/>
        <end position="311"/>
    </location>
</feature>
<feature type="binding site" evidence="5">
    <location>
        <position position="179"/>
    </location>
    <ligand>
        <name>a divalent metal cation</name>
        <dbReference type="ChEBI" id="CHEBI:60240"/>
        <label>2</label>
        <note>catalytic</note>
    </ligand>
</feature>
<feature type="binding site" evidence="5">
    <location>
        <position position="179"/>
    </location>
    <ligand>
        <name>a divalent metal cation</name>
        <dbReference type="ChEBI" id="CHEBI:60240"/>
        <label>1</label>
    </ligand>
</feature>
<dbReference type="PRINTS" id="PR00599">
    <property type="entry name" value="MAPEPTIDASE"/>
</dbReference>
<dbReference type="EC" id="3.4.11.18" evidence="6"/>
<proteinExistence type="inferred from homology"/>
<evidence type="ECO:0000256" key="6">
    <source>
        <dbReference type="RuleBase" id="RU003653"/>
    </source>
</evidence>
<dbReference type="InterPro" id="IPR001714">
    <property type="entry name" value="Pept_M24_MAP"/>
</dbReference>
<feature type="binding site" evidence="5">
    <location>
        <position position="242"/>
    </location>
    <ligand>
        <name>a divalent metal cation</name>
        <dbReference type="ChEBI" id="CHEBI:60240"/>
        <label>2</label>
        <note>catalytic</note>
    </ligand>
</feature>
<evidence type="ECO:0000313" key="8">
    <source>
        <dbReference type="EMBL" id="KRW98279.1"/>
    </source>
</evidence>
<reference evidence="8 9" key="1">
    <citation type="journal article" date="2015" name="Sci. Rep.">
        <title>Genome of the facultative scuticociliatosis pathogen Pseudocohnilembus persalinus provides insight into its virulence through horizontal gene transfer.</title>
        <authorList>
            <person name="Xiong J."/>
            <person name="Wang G."/>
            <person name="Cheng J."/>
            <person name="Tian M."/>
            <person name="Pan X."/>
            <person name="Warren A."/>
            <person name="Jiang C."/>
            <person name="Yuan D."/>
            <person name="Miao W."/>
        </authorList>
    </citation>
    <scope>NUCLEOTIDE SEQUENCE [LARGE SCALE GENOMIC DNA]</scope>
    <source>
        <strain evidence="8">36N120E</strain>
    </source>
</reference>
<evidence type="ECO:0000259" key="7">
    <source>
        <dbReference type="Pfam" id="PF00557"/>
    </source>
</evidence>
<name>A0A0V0Q897_PSEPJ</name>
<dbReference type="EMBL" id="LDAU01000256">
    <property type="protein sequence ID" value="KRW98279.1"/>
    <property type="molecule type" value="Genomic_DNA"/>
</dbReference>
<accession>A0A0V0Q897</accession>
<dbReference type="GO" id="GO:0070006">
    <property type="term" value="F:metalloaminopeptidase activity"/>
    <property type="evidence" value="ECO:0007669"/>
    <property type="project" value="UniProtKB-UniRule"/>
</dbReference>
<comment type="function">
    <text evidence="6">Cotranslationally removes the N-terminal methionine from nascent proteins. The N-terminal methionine is often cleaved when the second residue in the primary sequence is small and uncharged (Met-Ala-, Cys, Gly, Pro, Ser, Thr, or Val).</text>
</comment>
<keyword evidence="9" id="KW-1185">Reference proteome</keyword>
<evidence type="ECO:0000256" key="3">
    <source>
        <dbReference type="ARBA" id="ARBA00022723"/>
    </source>
</evidence>
<dbReference type="CDD" id="cd01086">
    <property type="entry name" value="MetAP1"/>
    <property type="match status" value="1"/>
</dbReference>
<evidence type="ECO:0000256" key="2">
    <source>
        <dbReference type="ARBA" id="ARBA00022670"/>
    </source>
</evidence>
<dbReference type="InParanoid" id="A0A0V0Q897"/>
<comment type="cofactor">
    <cofactor evidence="5">
        <name>Co(2+)</name>
        <dbReference type="ChEBI" id="CHEBI:48828"/>
    </cofactor>
    <cofactor evidence="5">
        <name>Zn(2+)</name>
        <dbReference type="ChEBI" id="CHEBI:29105"/>
    </cofactor>
    <cofactor evidence="5">
        <name>Mn(2+)</name>
        <dbReference type="ChEBI" id="CHEBI:29035"/>
    </cofactor>
    <cofactor evidence="5">
        <name>Fe(2+)</name>
        <dbReference type="ChEBI" id="CHEBI:29033"/>
    </cofactor>
    <text evidence="5">Binds 2 divalent metal cations per subunit. Has a high-affinity and a low affinity metal-binding site. The true nature of the physiological cofactor is under debate. The enzyme is active with cobalt, zinc, manganese or divalent iron ions. Most likely, methionine aminopeptidases function as mononuclear Fe(2+)-metalloproteases under physiological conditions, and the catalytically relevant metal-binding site has been assigned to the histidine-containing high-affinity site.</text>
</comment>
<evidence type="ECO:0000256" key="1">
    <source>
        <dbReference type="ARBA" id="ARBA00022438"/>
    </source>
</evidence>
<dbReference type="PANTHER" id="PTHR43330">
    <property type="entry name" value="METHIONINE AMINOPEPTIDASE"/>
    <property type="match status" value="1"/>
</dbReference>
<dbReference type="NCBIfam" id="TIGR00500">
    <property type="entry name" value="met_pdase_I"/>
    <property type="match status" value="1"/>
</dbReference>
<dbReference type="Pfam" id="PF00557">
    <property type="entry name" value="Peptidase_M24"/>
    <property type="match status" value="1"/>
</dbReference>
<protein>
    <recommendedName>
        <fullName evidence="6">Methionine aminopeptidase</fullName>
        <ecNumber evidence="6">3.4.11.18</ecNumber>
    </recommendedName>
</protein>
<feature type="binding site" evidence="5">
    <location>
        <position position="168"/>
    </location>
    <ligand>
        <name>a divalent metal cation</name>
        <dbReference type="ChEBI" id="CHEBI:60240"/>
        <label>1</label>
    </ligand>
</feature>
<feature type="binding site" evidence="5">
    <location>
        <position position="304"/>
    </location>
    <ligand>
        <name>a divalent metal cation</name>
        <dbReference type="ChEBI" id="CHEBI:60240"/>
        <label>1</label>
    </ligand>
</feature>
<sequence length="326" mass="36623">MSHKLSNLIKSTFVNRVKMSRQELISQIMRIQQYGTKPIIEGEHVVSPPLTVPKHIVRPDYVDNPNPVFGIYNGKPVVHNKEMQQKMRKAGKVGAKVLKYIMGQVKEGVSTNDLDVLIHNYIIEQGAYPTPLGFMHFPKSVCSSVNEVLCHGIPNSRKLQNGDWINLDVTLFIDGVHGDNSGMVCVGDVHPDVQNLIKVTQKAVYESIKICRPGTPIKQIGEVCQQVAEDNGYINCELFTGHGVGEKLHMPPIVQHQKNDSPHIMEPGMVFTIEPIFMMKPGPYVMWQDDFTILSPGVPSAQWEHMVMITEDGHEVLTKRDDEDIE</sequence>
<dbReference type="InterPro" id="IPR002467">
    <property type="entry name" value="Pept_M24A_MAP1"/>
</dbReference>
<comment type="catalytic activity">
    <reaction evidence="5 6">
        <text>Release of N-terminal amino acids, preferentially methionine, from peptides and arylamides.</text>
        <dbReference type="EC" id="3.4.11.18"/>
    </reaction>
</comment>
<feature type="binding site" evidence="5">
    <location>
        <position position="151"/>
    </location>
    <ligand>
        <name>substrate</name>
    </ligand>
</feature>
<dbReference type="SUPFAM" id="SSF55920">
    <property type="entry name" value="Creatinase/aminopeptidase"/>
    <property type="match status" value="1"/>
</dbReference>